<dbReference type="EMBL" id="AHKC01005628">
    <property type="protein sequence ID" value="EKF38448.1"/>
    <property type="molecule type" value="Genomic_DNA"/>
</dbReference>
<keyword evidence="2" id="KW-1133">Transmembrane helix</keyword>
<evidence type="ECO:0000313" key="4">
    <source>
        <dbReference type="EMBL" id="EKF38448.1"/>
    </source>
</evidence>
<sequence>MTAPCPSPFVFSFLLSSWFLFLLTGVFFTEGMEENNDNMPEPSNGNAATLSMMQDVSVGEKRPSTTSSSPLESSDDNSPSDLANPPPNDTFLVAANNSVTQTTGKRHSPTSSPTVSPTPSLEDVPDNMYTRAESCNIPIVNKCVERFCNCISRGQLQTTNLSWYVKNGVYHCHEFANTNCYYNLYCARERVSCLWSASFLYKTYRPQGNTLAPSYELNQKYAQGIKPCIGLEHIQGNFSRLTQNTNYYDSLFYSECVDYVTFILQRTGDGICAASIVPMYVCGDSLFPIPPTRLIHYTPLSEGARRLVISIVARIVGNFTPIFHLERTKNNEKHQMHIEYELSKAMYSCFLNAIGIEGVFSVKHEDECLVVRYEVGVGEADPWVGDVVTANALSLMVRSASWMDPAQRVIGNITDSVKLSAPIVVYYVSFESGTGQPEAKLCDAGCSVAISLVLFLTLIAFAFSCVFCCRRPRRPYFMFNDDYDFEEMESIKGRRAIVPNRK</sequence>
<dbReference type="AlphaFoldDB" id="K2MT57"/>
<reference evidence="4 5" key="1">
    <citation type="journal article" date="2012" name="BMC Genomics">
        <title>Comparative genomic analysis of human infective Trypanosoma cruzi lineages with the bat-restricted subspecies T. cruzi marinkellei.</title>
        <authorList>
            <person name="Franzen O."/>
            <person name="Talavera-Lopez C."/>
            <person name="Ochaya S."/>
            <person name="Butler C.E."/>
            <person name="Messenger L.A."/>
            <person name="Lewis M.D."/>
            <person name="Llewellyn M.S."/>
            <person name="Marinkelle C.J."/>
            <person name="Tyler K.M."/>
            <person name="Miles M.A."/>
            <person name="Andersson B."/>
        </authorList>
    </citation>
    <scope>NUCLEOTIDE SEQUENCE [LARGE SCALE GENOMIC DNA]</scope>
    <source>
        <strain evidence="4 5">B7</strain>
    </source>
</reference>
<gene>
    <name evidence="4" type="ORF">MOQ_001343</name>
</gene>
<protein>
    <submittedName>
        <fullName evidence="4">Uncharacterized protein</fullName>
    </submittedName>
</protein>
<feature type="transmembrane region" description="Helical" evidence="2">
    <location>
        <begin position="448"/>
        <end position="469"/>
    </location>
</feature>
<evidence type="ECO:0000256" key="1">
    <source>
        <dbReference type="SAM" id="MobiDB-lite"/>
    </source>
</evidence>
<proteinExistence type="predicted"/>
<feature type="signal peptide" evidence="3">
    <location>
        <begin position="1"/>
        <end position="28"/>
    </location>
</feature>
<dbReference type="Proteomes" id="UP000007350">
    <property type="component" value="Unassembled WGS sequence"/>
</dbReference>
<keyword evidence="3" id="KW-0732">Signal</keyword>
<comment type="caution">
    <text evidence="4">The sequence shown here is derived from an EMBL/GenBank/DDBJ whole genome shotgun (WGS) entry which is preliminary data.</text>
</comment>
<evidence type="ECO:0000256" key="3">
    <source>
        <dbReference type="SAM" id="SignalP"/>
    </source>
</evidence>
<keyword evidence="5" id="KW-1185">Reference proteome</keyword>
<accession>K2MT57</accession>
<name>K2MT57_TRYCR</name>
<evidence type="ECO:0000256" key="2">
    <source>
        <dbReference type="SAM" id="Phobius"/>
    </source>
</evidence>
<feature type="compositionally biased region" description="Low complexity" evidence="1">
    <location>
        <begin position="64"/>
        <end position="82"/>
    </location>
</feature>
<organism evidence="4 5">
    <name type="scientific">Trypanosoma cruzi marinkellei</name>
    <dbReference type="NCBI Taxonomy" id="85056"/>
    <lineage>
        <taxon>Eukaryota</taxon>
        <taxon>Discoba</taxon>
        <taxon>Euglenozoa</taxon>
        <taxon>Kinetoplastea</taxon>
        <taxon>Metakinetoplastina</taxon>
        <taxon>Trypanosomatida</taxon>
        <taxon>Trypanosomatidae</taxon>
        <taxon>Trypanosoma</taxon>
        <taxon>Schizotrypanum</taxon>
    </lineage>
</organism>
<keyword evidence="2" id="KW-0472">Membrane</keyword>
<keyword evidence="2" id="KW-0812">Transmembrane</keyword>
<feature type="chain" id="PRO_5003864704" evidence="3">
    <location>
        <begin position="29"/>
        <end position="502"/>
    </location>
</feature>
<dbReference type="OrthoDB" id="248841at2759"/>
<feature type="region of interest" description="Disordered" evidence="1">
    <location>
        <begin position="56"/>
        <end position="125"/>
    </location>
</feature>
<evidence type="ECO:0000313" key="5">
    <source>
        <dbReference type="Proteomes" id="UP000007350"/>
    </source>
</evidence>
<feature type="compositionally biased region" description="Low complexity" evidence="1">
    <location>
        <begin position="109"/>
        <end position="120"/>
    </location>
</feature>